<feature type="binding site" evidence="6">
    <location>
        <position position="257"/>
    </location>
    <ligand>
        <name>S-adenosyl-L-methionine</name>
        <dbReference type="ChEBI" id="CHEBI:59789"/>
    </ligand>
</feature>
<dbReference type="RefSeq" id="XP_017034553.1">
    <property type="nucleotide sequence ID" value="XM_017179064.2"/>
</dbReference>
<dbReference type="AlphaFoldDB" id="A0A6P4JIW7"/>
<dbReference type="GeneID" id="108083321"/>
<gene>
    <name evidence="9" type="primary">LOC108083321</name>
</gene>
<dbReference type="InterPro" id="IPR036974">
    <property type="entry name" value="PUA_sf"/>
</dbReference>
<evidence type="ECO:0000256" key="3">
    <source>
        <dbReference type="ARBA" id="ARBA00022679"/>
    </source>
</evidence>
<dbReference type="Gene3D" id="2.30.130.10">
    <property type="entry name" value="PUA domain"/>
    <property type="match status" value="1"/>
</dbReference>
<dbReference type="InterPro" id="IPR018314">
    <property type="entry name" value="RsmB/NOL1/NOP2-like_CS"/>
</dbReference>
<evidence type="ECO:0000313" key="9">
    <source>
        <dbReference type="RefSeq" id="XP_017034553.1"/>
    </source>
</evidence>
<reference evidence="9" key="1">
    <citation type="submission" date="2025-08" db="UniProtKB">
        <authorList>
            <consortium name="RefSeq"/>
        </authorList>
    </citation>
    <scope>IDENTIFICATION</scope>
    <source>
        <strain evidence="9">14028-0561.14</strain>
        <tissue evidence="9">Whole fly</tissue>
    </source>
</reference>
<dbReference type="CDD" id="cd02440">
    <property type="entry name" value="AdoMet_MTases"/>
    <property type="match status" value="1"/>
</dbReference>
<dbReference type="SUPFAM" id="SSF53335">
    <property type="entry name" value="S-adenosyl-L-methionine-dependent methyltransferases"/>
    <property type="match status" value="1"/>
</dbReference>
<dbReference type="InterPro" id="IPR001678">
    <property type="entry name" value="MeTrfase_RsmB-F_NOP2_dom"/>
</dbReference>
<keyword evidence="4 6" id="KW-0949">S-adenosyl-L-methionine</keyword>
<keyword evidence="8" id="KW-1185">Reference proteome</keyword>
<dbReference type="InterPro" id="IPR029063">
    <property type="entry name" value="SAM-dependent_MTases_sf"/>
</dbReference>
<comment type="similarity">
    <text evidence="1 6">Belongs to the class I-like SAM-binding methyltransferase superfamily. RsmB/NOP family.</text>
</comment>
<feature type="binding site" evidence="6">
    <location>
        <position position="290"/>
    </location>
    <ligand>
        <name>S-adenosyl-L-methionine</name>
        <dbReference type="ChEBI" id="CHEBI:59789"/>
    </ligand>
</feature>
<keyword evidence="3 6" id="KW-0808">Transferase</keyword>
<evidence type="ECO:0000256" key="5">
    <source>
        <dbReference type="ARBA" id="ARBA00022884"/>
    </source>
</evidence>
<dbReference type="PROSITE" id="PS01153">
    <property type="entry name" value="NOL1_NOP2_SUN"/>
    <property type="match status" value="1"/>
</dbReference>
<dbReference type="Gene3D" id="3.40.50.150">
    <property type="entry name" value="Vaccinia Virus protein VP39"/>
    <property type="match status" value="1"/>
</dbReference>
<protein>
    <submittedName>
        <fullName evidence="9">tRNA (Cytosine(72)-C(5))-methyltransferase NSUN6</fullName>
    </submittedName>
</protein>
<dbReference type="InterPro" id="IPR049560">
    <property type="entry name" value="MeTrfase_RsmB-F_NOP2_cat"/>
</dbReference>
<evidence type="ECO:0000259" key="7">
    <source>
        <dbReference type="PROSITE" id="PS51686"/>
    </source>
</evidence>
<dbReference type="InterPro" id="IPR015947">
    <property type="entry name" value="PUA-like_sf"/>
</dbReference>
<accession>A0A6P4JIW7</accession>
<dbReference type="SUPFAM" id="SSF88697">
    <property type="entry name" value="PUA domain-like"/>
    <property type="match status" value="1"/>
</dbReference>
<dbReference type="PANTHER" id="PTHR22807:SF34">
    <property type="entry name" value="TRNA (CYTOSINE(72)-C(5))-METHYLTRANSFERASE NSUN6"/>
    <property type="match status" value="1"/>
</dbReference>
<dbReference type="Proteomes" id="UP001652661">
    <property type="component" value="Chromosome 3L"/>
</dbReference>
<dbReference type="OrthoDB" id="260824at2759"/>
<sequence length="440" mass="47966">MRYPKSPFVGNPGLEGEILKVNTAGLAPLLEWLCLTPRVTTYRVNTRRTCVEECKRTVVDKLAAIYGQKAPKVYALSRLTDVLCIDPLDDENIRPDPGLREVIVDTTCGAALLRGAHIYAPGVLAMESNTQVNEMVNVFADLSGKCKRGSTARYDSSQKIFVGQGRTLMQRYQLFNNSDKPATGVAVEMQSNVSGVPVLGDLSNSDILLQNLPSIVCVHVLAPQPGERVLDMCAAPGNKTSHIAEIMNDVGSVVALDSSASRVRNMRPRLCSYQSITTHVFDSTKAAAADLLPTPSTLSDPPFPRASFDRILLDAPCSGLGNRPQLSSNIKRPKILQSYPHVQRRLFAQAVELLRPDGILVYSTCTVTEAECECIVAWALKKFPELRLVDATPRWGGSGLSLPDLDVSKSRLLQRFGPGTFDGDGFETVGFFIAKFQKVA</sequence>
<keyword evidence="5 6" id="KW-0694">RNA-binding</keyword>
<organism evidence="8 9">
    <name type="scientific">Drosophila kikkawai</name>
    <name type="common">Fruit fly</name>
    <dbReference type="NCBI Taxonomy" id="30033"/>
    <lineage>
        <taxon>Eukaryota</taxon>
        <taxon>Metazoa</taxon>
        <taxon>Ecdysozoa</taxon>
        <taxon>Arthropoda</taxon>
        <taxon>Hexapoda</taxon>
        <taxon>Insecta</taxon>
        <taxon>Pterygota</taxon>
        <taxon>Neoptera</taxon>
        <taxon>Endopterygota</taxon>
        <taxon>Diptera</taxon>
        <taxon>Brachycera</taxon>
        <taxon>Muscomorpha</taxon>
        <taxon>Ephydroidea</taxon>
        <taxon>Drosophilidae</taxon>
        <taxon>Drosophila</taxon>
        <taxon>Sophophora</taxon>
    </lineage>
</organism>
<dbReference type="Pfam" id="PF01189">
    <property type="entry name" value="Methyltr_RsmB-F"/>
    <property type="match status" value="1"/>
</dbReference>
<evidence type="ECO:0000256" key="4">
    <source>
        <dbReference type="ARBA" id="ARBA00022691"/>
    </source>
</evidence>
<dbReference type="GO" id="GO:0008173">
    <property type="term" value="F:RNA methyltransferase activity"/>
    <property type="evidence" value="ECO:0007669"/>
    <property type="project" value="InterPro"/>
</dbReference>
<proteinExistence type="inferred from homology"/>
<feature type="domain" description="SAM-dependent MTase RsmB/NOP-type" evidence="7">
    <location>
        <begin position="135"/>
        <end position="439"/>
    </location>
</feature>
<evidence type="ECO:0000256" key="2">
    <source>
        <dbReference type="ARBA" id="ARBA00022603"/>
    </source>
</evidence>
<evidence type="ECO:0000256" key="6">
    <source>
        <dbReference type="PROSITE-ProRule" id="PRU01023"/>
    </source>
</evidence>
<feature type="binding site" evidence="6">
    <location>
        <begin position="233"/>
        <end position="239"/>
    </location>
    <ligand>
        <name>S-adenosyl-L-methionine</name>
        <dbReference type="ChEBI" id="CHEBI:59789"/>
    </ligand>
</feature>
<evidence type="ECO:0000256" key="1">
    <source>
        <dbReference type="ARBA" id="ARBA00007494"/>
    </source>
</evidence>
<dbReference type="InterPro" id="IPR023267">
    <property type="entry name" value="RCMT"/>
</dbReference>
<dbReference type="PROSITE" id="PS50890">
    <property type="entry name" value="PUA"/>
    <property type="match status" value="1"/>
</dbReference>
<dbReference type="CDD" id="cd21150">
    <property type="entry name" value="PUA_NSun6-like"/>
    <property type="match status" value="1"/>
</dbReference>
<feature type="active site" description="Nucleophile" evidence="6">
    <location>
        <position position="365"/>
    </location>
</feature>
<dbReference type="PROSITE" id="PS51686">
    <property type="entry name" value="SAM_MT_RSMB_NOP"/>
    <property type="match status" value="1"/>
</dbReference>
<dbReference type="PANTHER" id="PTHR22807">
    <property type="entry name" value="NOP2 YEAST -RELATED NOL1/NOP2/FMU SUN DOMAIN-CONTAINING"/>
    <property type="match status" value="1"/>
</dbReference>
<dbReference type="PRINTS" id="PR02008">
    <property type="entry name" value="RCMTFAMILY"/>
</dbReference>
<dbReference type="GO" id="GO:0003723">
    <property type="term" value="F:RNA binding"/>
    <property type="evidence" value="ECO:0007669"/>
    <property type="project" value="UniProtKB-UniRule"/>
</dbReference>
<evidence type="ECO:0000313" key="8">
    <source>
        <dbReference type="Proteomes" id="UP001652661"/>
    </source>
</evidence>
<dbReference type="GO" id="GO:0001510">
    <property type="term" value="P:RNA methylation"/>
    <property type="evidence" value="ECO:0007669"/>
    <property type="project" value="InterPro"/>
</dbReference>
<name>A0A6P4JIW7_DROKI</name>
<keyword evidence="2 6" id="KW-0489">Methyltransferase</keyword>
<feature type="binding site" evidence="6">
    <location>
        <position position="314"/>
    </location>
    <ligand>
        <name>S-adenosyl-L-methionine</name>
        <dbReference type="ChEBI" id="CHEBI:59789"/>
    </ligand>
</feature>